<evidence type="ECO:0000313" key="5">
    <source>
        <dbReference type="EMBL" id="CAF9941978.1"/>
    </source>
</evidence>
<evidence type="ECO:0000313" key="6">
    <source>
        <dbReference type="Proteomes" id="UP000664534"/>
    </source>
</evidence>
<dbReference type="PANTHER" id="PTHR13620:SF104">
    <property type="entry name" value="EXONUCLEASE 3'-5' DOMAIN-CONTAINING PROTEIN 2"/>
    <property type="match status" value="1"/>
</dbReference>
<dbReference type="GO" id="GO:0008408">
    <property type="term" value="F:3'-5' exonuclease activity"/>
    <property type="evidence" value="ECO:0007669"/>
    <property type="project" value="InterPro"/>
</dbReference>
<feature type="region of interest" description="Disordered" evidence="3">
    <location>
        <begin position="395"/>
        <end position="415"/>
    </location>
</feature>
<comment type="caution">
    <text evidence="5">The sequence shown here is derived from an EMBL/GenBank/DDBJ whole genome shotgun (WGS) entry which is preliminary data.</text>
</comment>
<feature type="compositionally biased region" description="Low complexity" evidence="3">
    <location>
        <begin position="461"/>
        <end position="477"/>
    </location>
</feature>
<dbReference type="InterPro" id="IPR036397">
    <property type="entry name" value="RNaseH_sf"/>
</dbReference>
<protein>
    <recommendedName>
        <fullName evidence="4">3'-5' exonuclease domain-containing protein</fullName>
    </recommendedName>
</protein>
<dbReference type="Proteomes" id="UP000664534">
    <property type="component" value="Unassembled WGS sequence"/>
</dbReference>
<dbReference type="InterPro" id="IPR051132">
    <property type="entry name" value="3-5_Exonuclease_domain"/>
</dbReference>
<feature type="region of interest" description="Disordered" evidence="3">
    <location>
        <begin position="434"/>
        <end position="477"/>
    </location>
</feature>
<keyword evidence="6" id="KW-1185">Reference proteome</keyword>
<gene>
    <name evidence="5" type="ORF">IMSHALPRED_003132</name>
</gene>
<feature type="region of interest" description="Disordered" evidence="3">
    <location>
        <begin position="93"/>
        <end position="115"/>
    </location>
</feature>
<name>A0A8H3J7Q2_9LECA</name>
<proteinExistence type="predicted"/>
<dbReference type="OrthoDB" id="1920326at2759"/>
<dbReference type="GO" id="GO:0003676">
    <property type="term" value="F:nucleic acid binding"/>
    <property type="evidence" value="ECO:0007669"/>
    <property type="project" value="InterPro"/>
</dbReference>
<dbReference type="CDD" id="cd06141">
    <property type="entry name" value="WRN_exo"/>
    <property type="match status" value="1"/>
</dbReference>
<accession>A0A8H3J7Q2</accession>
<dbReference type="Gene3D" id="3.30.420.10">
    <property type="entry name" value="Ribonuclease H-like superfamily/Ribonuclease H"/>
    <property type="match status" value="1"/>
</dbReference>
<dbReference type="SUPFAM" id="SSF53098">
    <property type="entry name" value="Ribonuclease H-like"/>
    <property type="match status" value="1"/>
</dbReference>
<reference evidence="5" key="1">
    <citation type="submission" date="2021-03" db="EMBL/GenBank/DDBJ databases">
        <authorList>
            <person name="Tagirdzhanova G."/>
        </authorList>
    </citation>
    <scope>NUCLEOTIDE SEQUENCE</scope>
</reference>
<dbReference type="GO" id="GO:0005737">
    <property type="term" value="C:cytoplasm"/>
    <property type="evidence" value="ECO:0007669"/>
    <property type="project" value="TreeGrafter"/>
</dbReference>
<feature type="compositionally biased region" description="Low complexity" evidence="3">
    <location>
        <begin position="434"/>
        <end position="453"/>
    </location>
</feature>
<dbReference type="SMART" id="SM00474">
    <property type="entry name" value="35EXOc"/>
    <property type="match status" value="1"/>
</dbReference>
<dbReference type="FunFam" id="3.30.420.10:FF:000100">
    <property type="entry name" value="3'-5' exonuclease/helicase (Wrn), putative"/>
    <property type="match status" value="1"/>
</dbReference>
<dbReference type="PANTHER" id="PTHR13620">
    <property type="entry name" value="3-5 EXONUCLEASE"/>
    <property type="match status" value="1"/>
</dbReference>
<dbReference type="AlphaFoldDB" id="A0A8H3J7Q2"/>
<evidence type="ECO:0000256" key="1">
    <source>
        <dbReference type="ARBA" id="ARBA00022722"/>
    </source>
</evidence>
<dbReference type="Pfam" id="PF01612">
    <property type="entry name" value="DNA_pol_A_exo1"/>
    <property type="match status" value="1"/>
</dbReference>
<keyword evidence="1" id="KW-0540">Nuclease</keyword>
<organism evidence="5 6">
    <name type="scientific">Imshaugia aleurites</name>
    <dbReference type="NCBI Taxonomy" id="172621"/>
    <lineage>
        <taxon>Eukaryota</taxon>
        <taxon>Fungi</taxon>
        <taxon>Dikarya</taxon>
        <taxon>Ascomycota</taxon>
        <taxon>Pezizomycotina</taxon>
        <taxon>Lecanoromycetes</taxon>
        <taxon>OSLEUM clade</taxon>
        <taxon>Lecanoromycetidae</taxon>
        <taxon>Lecanorales</taxon>
        <taxon>Lecanorineae</taxon>
        <taxon>Parmeliaceae</taxon>
        <taxon>Imshaugia</taxon>
    </lineage>
</organism>
<keyword evidence="2" id="KW-0378">Hydrolase</keyword>
<sequence>MPSDPASRPDSDRTWNAFQGITFASSHEITPSQRAPYLIHSRRSPGKSLQTDPSLWTDPETQEYIGSRDEIYEGSGNNVSTTRPMHLLETQHERAISSPGSEDEGHISAPTHPEGCPPPDDGIFRTPLGFHIPAEKMRTAMLAEPLSSAAYWHYSLYQGPGGDKDKVKVHYCKNKEATEKAAQLFLDEGVLGFDIEWKSNSNSRDGITKNVALIQLASEERVLLAHIAQYPNAAISEKQQQVEDFVAPSLKKIMESPSISKVGVAIKGDCTRLRKFLDIDSQGLFELSHLYKLVKFSSGDVKKINKTLVSLAQQVQEHLQLPLEKGDVRTGDWSIGQDLNYKQTQYAASDTYAALQLYHVLEAKRRALKPTPPRPAHAELNQSIRLANGQTVESFDEASASIEEASTDAPSNTCSTLEDDFRKVAIEEPASLYPQLPASSAPSSTSSFSISSSPSPPSRPPAASKSPSATASDKTSAPEIVEANASVTAYIAARPAAIKMAPNKAHLRAHYLWEHKSMEPNTIAALLRVALSTVAVYILQAIKIEHFPFEEERARVLVPLAPKAFRDDYESLISSRVKKRNDAAGEKGL</sequence>
<dbReference type="InterPro" id="IPR002562">
    <property type="entry name" value="3'-5'_exonuclease_dom"/>
</dbReference>
<dbReference type="GO" id="GO:0005634">
    <property type="term" value="C:nucleus"/>
    <property type="evidence" value="ECO:0007669"/>
    <property type="project" value="TreeGrafter"/>
</dbReference>
<evidence type="ECO:0000259" key="4">
    <source>
        <dbReference type="SMART" id="SM00474"/>
    </source>
</evidence>
<evidence type="ECO:0000256" key="3">
    <source>
        <dbReference type="SAM" id="MobiDB-lite"/>
    </source>
</evidence>
<evidence type="ECO:0000256" key="2">
    <source>
        <dbReference type="ARBA" id="ARBA00022801"/>
    </source>
</evidence>
<dbReference type="InterPro" id="IPR012337">
    <property type="entry name" value="RNaseH-like_sf"/>
</dbReference>
<feature type="domain" description="3'-5' exonuclease" evidence="4">
    <location>
        <begin position="169"/>
        <end position="366"/>
    </location>
</feature>
<dbReference type="EMBL" id="CAJPDT010000163">
    <property type="protein sequence ID" value="CAF9941978.1"/>
    <property type="molecule type" value="Genomic_DNA"/>
</dbReference>
<dbReference type="GO" id="GO:0006139">
    <property type="term" value="P:nucleobase-containing compound metabolic process"/>
    <property type="evidence" value="ECO:0007669"/>
    <property type="project" value="InterPro"/>
</dbReference>